<evidence type="ECO:0000256" key="2">
    <source>
        <dbReference type="ARBA" id="ARBA00004123"/>
    </source>
</evidence>
<dbReference type="Pfam" id="PF21326">
    <property type="entry name" value="KDM6_GATAL"/>
    <property type="match status" value="1"/>
</dbReference>
<evidence type="ECO:0000256" key="5">
    <source>
        <dbReference type="ARBA" id="ARBA00022833"/>
    </source>
</evidence>
<evidence type="ECO:0000256" key="10">
    <source>
        <dbReference type="ARBA" id="ARBA00023242"/>
    </source>
</evidence>
<feature type="compositionally biased region" description="Low complexity" evidence="13">
    <location>
        <begin position="724"/>
        <end position="737"/>
    </location>
</feature>
<name>A0ABN8BFH5_CHISP</name>
<evidence type="ECO:0000313" key="16">
    <source>
        <dbReference type="Proteomes" id="UP001153292"/>
    </source>
</evidence>
<keyword evidence="5" id="KW-0862">Zinc</keyword>
<dbReference type="SUPFAM" id="SSF51197">
    <property type="entry name" value="Clavaminate synthase-like"/>
    <property type="match status" value="1"/>
</dbReference>
<dbReference type="Gene3D" id="2.10.110.20">
    <property type="match status" value="1"/>
</dbReference>
<organism evidence="15 16">
    <name type="scientific">Chilo suppressalis</name>
    <name type="common">Asiatic rice borer moth</name>
    <dbReference type="NCBI Taxonomy" id="168631"/>
    <lineage>
        <taxon>Eukaryota</taxon>
        <taxon>Metazoa</taxon>
        <taxon>Ecdysozoa</taxon>
        <taxon>Arthropoda</taxon>
        <taxon>Hexapoda</taxon>
        <taxon>Insecta</taxon>
        <taxon>Pterygota</taxon>
        <taxon>Neoptera</taxon>
        <taxon>Endopterygota</taxon>
        <taxon>Lepidoptera</taxon>
        <taxon>Glossata</taxon>
        <taxon>Ditrysia</taxon>
        <taxon>Pyraloidea</taxon>
        <taxon>Crambidae</taxon>
        <taxon>Crambinae</taxon>
        <taxon>Chilo</taxon>
    </lineage>
</organism>
<dbReference type="InterPro" id="IPR011990">
    <property type="entry name" value="TPR-like_helical_dom_sf"/>
</dbReference>
<comment type="subcellular location">
    <subcellularLocation>
        <location evidence="2">Nucleus</location>
    </subcellularLocation>
</comment>
<evidence type="ECO:0000256" key="13">
    <source>
        <dbReference type="SAM" id="MobiDB-lite"/>
    </source>
</evidence>
<dbReference type="InterPro" id="IPR003347">
    <property type="entry name" value="JmjC_dom"/>
</dbReference>
<feature type="repeat" description="TPR" evidence="12">
    <location>
        <begin position="301"/>
        <end position="334"/>
    </location>
</feature>
<dbReference type="Gene3D" id="1.20.58.1370">
    <property type="match status" value="1"/>
</dbReference>
<dbReference type="Gene3D" id="2.60.120.650">
    <property type="entry name" value="Cupin"/>
    <property type="match status" value="1"/>
</dbReference>
<dbReference type="InterPro" id="IPR048560">
    <property type="entry name" value="KDM6A_B-like_GATAL"/>
</dbReference>
<evidence type="ECO:0000256" key="12">
    <source>
        <dbReference type="PROSITE-ProRule" id="PRU00339"/>
    </source>
</evidence>
<evidence type="ECO:0000256" key="1">
    <source>
        <dbReference type="ARBA" id="ARBA00001954"/>
    </source>
</evidence>
<keyword evidence="10" id="KW-0539">Nucleus</keyword>
<dbReference type="Pfam" id="PF02373">
    <property type="entry name" value="JmjC"/>
    <property type="match status" value="1"/>
</dbReference>
<keyword evidence="9" id="KW-0408">Iron</keyword>
<evidence type="ECO:0000256" key="4">
    <source>
        <dbReference type="ARBA" id="ARBA00022723"/>
    </source>
</evidence>
<dbReference type="PANTHER" id="PTHR14017">
    <property type="entry name" value="LYSINE-SPECIFIC DEMETHYLASE"/>
    <property type="match status" value="1"/>
</dbReference>
<evidence type="ECO:0000256" key="3">
    <source>
        <dbReference type="ARBA" id="ARBA00022553"/>
    </source>
</evidence>
<proteinExistence type="inferred from homology"/>
<accession>A0ABN8BFH5</accession>
<dbReference type="PROSITE" id="PS50005">
    <property type="entry name" value="TPR"/>
    <property type="match status" value="2"/>
</dbReference>
<sequence>MDEKEELHLTSQELQVLSELDSRQFGFLKLRGSEHGRTRALVLKAVKYLEGMLVQVKEEERACSPGARRDICIDPKTYCKLGHFHLLLEDYAKAMSAYQKFYALEQDNWKDPLFLYGLGLCYYHYNAFEWATKALQMALYVSPGFSRAADAHLRLALMFKARRHWAAAAVHFKRARLAPHQDATFTRLELSFHAAHLLEAKGLRKLARDAYERLLKEPQLSSSLKADVCRQLGWLYHRCASLCDPAARARAAIWCLRRAVDAEPDSGAGLYLLGRCFAAQGKVHDAFIVYRNSVEKSEGNADTWCSIGVLYQQQNQPMDALQAYICAVQLDKGHSAAWTNLGSLYESCQMPRDAFACYTNGGAAATASNAALRQRLAFLRAHLAHAPMPSVTGKRRQLPSIEEAWNLPISAEMSSRAPKSAPPPYPGKRDDPPQLTAHQLQTLQYLQRNSHNLSPHQQAMMQQLLTQYRLAQAARARSVTKSEGSSNSTGGDIAESLAEDLLKRFSDSQPDIKKEPASNTDVGSIANASSDAVLGGRQPVVKLEPLKTDPLKPVTFHVGMNSKQILDVCKENAGPPTSWSVLGDGCGPPEPPPVPPPRLTPEQLAPPAPYVYVESKRDAFSPQLQDFCLKHPIAVVRGLTAALKLDLGLFSTKTLVEAWPDHAVEVRTQLMQSADENWDPTGRRRVWACASHRSHTTVRKYAQYQAGSFQDSLREERERGAGGTAASGTGAPSAGGALSDSDGRESGSGPVKRRRTARMLRFGTNVDLSDERKWRPQLTELQKLPAFARVASAANMLSHVGHVILGMNTVQLYMKVPGSRTPGHQENNNFCSININIGPGDCEWFGVPDAYWGGVRELCERHGLSYLHGSWWPDPEELRAHGVPVYRFTQRPGDLVWVNAGCVHWVQATGWCNNIAWNVGPLTARQYSLALERYEWNKVQNFKSIVPMVHLSWNLARNIRVSDPRLHRAMRTCLAQTLRAAGGTLAAVRARGVPVRFHGRARGEASHYCGVCEREVWHALLVREHERRHVVHCLACARRASPALHGFLCLEEHHMDELAQVYDAFTLHRPAPPPAAPPAALPAAPTPAPAPPPPPPLLPTPD</sequence>
<evidence type="ECO:0000259" key="14">
    <source>
        <dbReference type="PROSITE" id="PS51184"/>
    </source>
</evidence>
<evidence type="ECO:0000256" key="7">
    <source>
        <dbReference type="ARBA" id="ARBA00022964"/>
    </source>
</evidence>
<feature type="region of interest" description="Disordered" evidence="13">
    <location>
        <begin position="712"/>
        <end position="756"/>
    </location>
</feature>
<dbReference type="InterPro" id="IPR046941">
    <property type="entry name" value="KDM6_GATAL_sf"/>
</dbReference>
<keyword evidence="6" id="KW-0156">Chromatin regulator</keyword>
<evidence type="ECO:0000256" key="8">
    <source>
        <dbReference type="ARBA" id="ARBA00023002"/>
    </source>
</evidence>
<evidence type="ECO:0000256" key="9">
    <source>
        <dbReference type="ARBA" id="ARBA00023004"/>
    </source>
</evidence>
<evidence type="ECO:0000256" key="11">
    <source>
        <dbReference type="ARBA" id="ARBA00034483"/>
    </source>
</evidence>
<dbReference type="InterPro" id="IPR019734">
    <property type="entry name" value="TPR_rpt"/>
</dbReference>
<dbReference type="Proteomes" id="UP001153292">
    <property type="component" value="Chromosome 4"/>
</dbReference>
<gene>
    <name evidence="15" type="ORF">CHILSU_LOCUS8883</name>
</gene>
<dbReference type="Pfam" id="PF21322">
    <property type="entry name" value="KDM6_C-hel"/>
    <property type="match status" value="1"/>
</dbReference>
<dbReference type="SMART" id="SM00028">
    <property type="entry name" value="TPR"/>
    <property type="match status" value="6"/>
</dbReference>
<feature type="domain" description="JmjC" evidence="14">
    <location>
        <begin position="773"/>
        <end position="936"/>
    </location>
</feature>
<keyword evidence="3" id="KW-0597">Phosphoprotein</keyword>
<protein>
    <recommendedName>
        <fullName evidence="14">JmjC domain-containing protein</fullName>
    </recommendedName>
</protein>
<keyword evidence="7" id="KW-0223">Dioxygenase</keyword>
<dbReference type="InterPro" id="IPR048562">
    <property type="entry name" value="KDM6A_B-like_C-hel"/>
</dbReference>
<dbReference type="SUPFAM" id="SSF48452">
    <property type="entry name" value="TPR-like"/>
    <property type="match status" value="1"/>
</dbReference>
<feature type="region of interest" description="Disordered" evidence="13">
    <location>
        <begin position="1072"/>
        <end position="1102"/>
    </location>
</feature>
<dbReference type="Gene3D" id="1.25.40.10">
    <property type="entry name" value="Tetratricopeptide repeat domain"/>
    <property type="match status" value="2"/>
</dbReference>
<evidence type="ECO:0000256" key="6">
    <source>
        <dbReference type="ARBA" id="ARBA00022853"/>
    </source>
</evidence>
<dbReference type="InterPro" id="IPR051630">
    <property type="entry name" value="Corepressor-Demethylase"/>
</dbReference>
<comment type="similarity">
    <text evidence="11">Belongs to the UTX family.</text>
</comment>
<dbReference type="PANTHER" id="PTHR14017:SF1">
    <property type="entry name" value="LD02225P"/>
    <property type="match status" value="1"/>
</dbReference>
<keyword evidence="8" id="KW-0560">Oxidoreductase</keyword>
<feature type="region of interest" description="Disordered" evidence="13">
    <location>
        <begin position="409"/>
        <end position="434"/>
    </location>
</feature>
<comment type="cofactor">
    <cofactor evidence="1">
        <name>Fe(2+)</name>
        <dbReference type="ChEBI" id="CHEBI:29033"/>
    </cofactor>
</comment>
<dbReference type="Pfam" id="PF13181">
    <property type="entry name" value="TPR_8"/>
    <property type="match status" value="1"/>
</dbReference>
<reference evidence="15" key="1">
    <citation type="submission" date="2021-12" db="EMBL/GenBank/DDBJ databases">
        <authorList>
            <person name="King R."/>
        </authorList>
    </citation>
    <scope>NUCLEOTIDE SEQUENCE</scope>
</reference>
<keyword evidence="12" id="KW-0802">TPR repeat</keyword>
<keyword evidence="4" id="KW-0479">Metal-binding</keyword>
<keyword evidence="16" id="KW-1185">Reference proteome</keyword>
<dbReference type="PROSITE" id="PS51184">
    <property type="entry name" value="JMJC"/>
    <property type="match status" value="1"/>
</dbReference>
<feature type="repeat" description="TPR" evidence="12">
    <location>
        <begin position="75"/>
        <end position="108"/>
    </location>
</feature>
<evidence type="ECO:0000313" key="15">
    <source>
        <dbReference type="EMBL" id="CAH0405518.1"/>
    </source>
</evidence>
<dbReference type="EMBL" id="OU963897">
    <property type="protein sequence ID" value="CAH0405518.1"/>
    <property type="molecule type" value="Genomic_DNA"/>
</dbReference>
<dbReference type="SMART" id="SM00558">
    <property type="entry name" value="JmjC"/>
    <property type="match status" value="1"/>
</dbReference>